<proteinExistence type="predicted"/>
<evidence type="ECO:0000256" key="1">
    <source>
        <dbReference type="SAM" id="MobiDB-lite"/>
    </source>
</evidence>
<feature type="compositionally biased region" description="Basic and acidic residues" evidence="1">
    <location>
        <begin position="16"/>
        <end position="28"/>
    </location>
</feature>
<sequence length="260" mass="29567">MKPRHSVRTRTLGQKTKWERKRERRTEKRITAKKKPFVQPLALASTKEFQEGLQHGQLVVYDGAERIPLDLVGSPVHLQGGVLKEYLQGVYKLFDGTRITVRFAPMHQRGQGMLVVRQLKKIRNEYVEIPVRNAFYESAFAFAFDDLSHMYLPPQWRGEKLGTKLASKAERHMRSIGNGTHSFIPSPGFRRLFLQERPVPGQKKPKKILGYTTSPNGGADITKTGKSYPSENLGQYHNIEVIDPGTGRKVNLVIPVQNNP</sequence>
<reference evidence="2" key="1">
    <citation type="submission" date="2021-03" db="EMBL/GenBank/DDBJ databases">
        <authorList>
            <person name="Jaffe A."/>
        </authorList>
    </citation>
    <scope>NUCLEOTIDE SEQUENCE</scope>
    <source>
        <strain evidence="2">RIFCSPLOWO2_01_FULL_AR10_48_17</strain>
    </source>
</reference>
<evidence type="ECO:0000313" key="2">
    <source>
        <dbReference type="EMBL" id="MBS3061277.1"/>
    </source>
</evidence>
<evidence type="ECO:0000313" key="3">
    <source>
        <dbReference type="Proteomes" id="UP000675968"/>
    </source>
</evidence>
<protein>
    <submittedName>
        <fullName evidence="2">Uncharacterized protein</fullName>
    </submittedName>
</protein>
<dbReference type="EMBL" id="JAGVWC010000008">
    <property type="protein sequence ID" value="MBS3061277.1"/>
    <property type="molecule type" value="Genomic_DNA"/>
</dbReference>
<dbReference type="AlphaFoldDB" id="A0A8T4L3Y2"/>
<reference evidence="2" key="2">
    <citation type="submission" date="2021-05" db="EMBL/GenBank/DDBJ databases">
        <title>Protein family content uncovers lineage relationships and bacterial pathway maintenance mechanisms in DPANN archaea.</title>
        <authorList>
            <person name="Castelle C.J."/>
            <person name="Meheust R."/>
            <person name="Jaffe A.L."/>
            <person name="Seitz K."/>
            <person name="Gong X."/>
            <person name="Baker B.J."/>
            <person name="Banfield J.F."/>
        </authorList>
    </citation>
    <scope>NUCLEOTIDE SEQUENCE</scope>
    <source>
        <strain evidence="2">RIFCSPLOWO2_01_FULL_AR10_48_17</strain>
    </source>
</reference>
<organism evidence="2 3">
    <name type="scientific">Candidatus Iainarchaeum sp</name>
    <dbReference type="NCBI Taxonomy" id="3101447"/>
    <lineage>
        <taxon>Archaea</taxon>
        <taxon>Candidatus Iainarchaeota</taxon>
        <taxon>Candidatus Iainarchaeia</taxon>
        <taxon>Candidatus Iainarchaeales</taxon>
        <taxon>Candidatus Iainarchaeaceae</taxon>
        <taxon>Candidatus Iainarchaeum</taxon>
    </lineage>
</organism>
<feature type="region of interest" description="Disordered" evidence="1">
    <location>
        <begin position="201"/>
        <end position="221"/>
    </location>
</feature>
<name>A0A8T4L3Y2_9ARCH</name>
<accession>A0A8T4L3Y2</accession>
<dbReference type="Proteomes" id="UP000675968">
    <property type="component" value="Unassembled WGS sequence"/>
</dbReference>
<feature type="region of interest" description="Disordered" evidence="1">
    <location>
        <begin position="1"/>
        <end position="28"/>
    </location>
</feature>
<gene>
    <name evidence="2" type="ORF">J4215_01700</name>
</gene>
<comment type="caution">
    <text evidence="2">The sequence shown here is derived from an EMBL/GenBank/DDBJ whole genome shotgun (WGS) entry which is preliminary data.</text>
</comment>